<protein>
    <submittedName>
        <fullName evidence="5">FMN reductase</fullName>
    </submittedName>
</protein>
<dbReference type="NCBIfam" id="TIGR04037">
    <property type="entry name" value="LLM_duo_CE1759"/>
    <property type="match status" value="1"/>
</dbReference>
<keyword evidence="6" id="KW-1185">Reference proteome</keyword>
<dbReference type="InterPro" id="IPR023932">
    <property type="entry name" value="CE1759_FMN_reduct"/>
</dbReference>
<dbReference type="Pfam" id="PF03358">
    <property type="entry name" value="FMN_red"/>
    <property type="match status" value="1"/>
</dbReference>
<evidence type="ECO:0000256" key="3">
    <source>
        <dbReference type="ARBA" id="ARBA00023002"/>
    </source>
</evidence>
<organism evidence="5 6">
    <name type="scientific">Microbacterium dextranolyticum</name>
    <dbReference type="NCBI Taxonomy" id="36806"/>
    <lineage>
        <taxon>Bacteria</taxon>
        <taxon>Bacillati</taxon>
        <taxon>Actinomycetota</taxon>
        <taxon>Actinomycetes</taxon>
        <taxon>Micrococcales</taxon>
        <taxon>Microbacteriaceae</taxon>
        <taxon>Microbacterium</taxon>
    </lineage>
</organism>
<gene>
    <name evidence="5" type="ORF">GCM10017591_28410</name>
</gene>
<dbReference type="InterPro" id="IPR029039">
    <property type="entry name" value="Flavoprotein-like_sf"/>
</dbReference>
<accession>A0A9W6HQJ1</accession>
<dbReference type="GO" id="GO:0016491">
    <property type="term" value="F:oxidoreductase activity"/>
    <property type="evidence" value="ECO:0007669"/>
    <property type="project" value="UniProtKB-KW"/>
</dbReference>
<sequence length="218" mass="22406">MTAVSAPRRIAVVSAGLSNPSSTRMLADRLAAATIAELAAKGIDATVDTIELRDVAHDITNNLLTGFAPPALESAINTVVSADALIAVTPIFSTSYSGLFKSFIDVLDPDALTGMPVLIGANAGTARHSLAIDYAIRPLFAYLHAEAVSTGVFAASSDWGSSADQVAPLSSRVDRGARELADAVARREPAGSADPFDPANYLGEGRSFGHLLGGLAGE</sequence>
<keyword evidence="1" id="KW-0285">Flavoprotein</keyword>
<evidence type="ECO:0000256" key="1">
    <source>
        <dbReference type="ARBA" id="ARBA00022630"/>
    </source>
</evidence>
<dbReference type="InterPro" id="IPR051814">
    <property type="entry name" value="NAD(P)H-dep_FMN_reductase"/>
</dbReference>
<keyword evidence="3" id="KW-0560">Oxidoreductase</keyword>
<dbReference type="Proteomes" id="UP001142291">
    <property type="component" value="Unassembled WGS sequence"/>
</dbReference>
<dbReference type="PANTHER" id="PTHR43408:SF2">
    <property type="entry name" value="FMN REDUCTASE (NADPH)"/>
    <property type="match status" value="1"/>
</dbReference>
<dbReference type="InterPro" id="IPR005025">
    <property type="entry name" value="FMN_Rdtase-like_dom"/>
</dbReference>
<evidence type="ECO:0000313" key="5">
    <source>
        <dbReference type="EMBL" id="GLJ96778.1"/>
    </source>
</evidence>
<name>A0A9W6HQJ1_9MICO</name>
<keyword evidence="2" id="KW-0288">FMN</keyword>
<evidence type="ECO:0000313" key="6">
    <source>
        <dbReference type="Proteomes" id="UP001142291"/>
    </source>
</evidence>
<dbReference type="EMBL" id="BSER01000014">
    <property type="protein sequence ID" value="GLJ96778.1"/>
    <property type="molecule type" value="Genomic_DNA"/>
</dbReference>
<evidence type="ECO:0000259" key="4">
    <source>
        <dbReference type="Pfam" id="PF03358"/>
    </source>
</evidence>
<dbReference type="Gene3D" id="3.40.50.360">
    <property type="match status" value="1"/>
</dbReference>
<dbReference type="RefSeq" id="WP_204963108.1">
    <property type="nucleotide sequence ID" value="NZ_BAAAUR010000009.1"/>
</dbReference>
<evidence type="ECO:0000256" key="2">
    <source>
        <dbReference type="ARBA" id="ARBA00022643"/>
    </source>
</evidence>
<comment type="caution">
    <text evidence="5">The sequence shown here is derived from an EMBL/GenBank/DDBJ whole genome shotgun (WGS) entry which is preliminary data.</text>
</comment>
<feature type="domain" description="NADPH-dependent FMN reductase-like" evidence="4">
    <location>
        <begin position="9"/>
        <end position="159"/>
    </location>
</feature>
<dbReference type="PANTHER" id="PTHR43408">
    <property type="entry name" value="FMN REDUCTASE (NADPH)"/>
    <property type="match status" value="1"/>
</dbReference>
<reference evidence="5" key="1">
    <citation type="journal article" date="2014" name="Int. J. Syst. Evol. Microbiol.">
        <title>Complete genome sequence of Corynebacterium casei LMG S-19264T (=DSM 44701T), isolated from a smear-ripened cheese.</title>
        <authorList>
            <consortium name="US DOE Joint Genome Institute (JGI-PGF)"/>
            <person name="Walter F."/>
            <person name="Albersmeier A."/>
            <person name="Kalinowski J."/>
            <person name="Ruckert C."/>
        </authorList>
    </citation>
    <scope>NUCLEOTIDE SEQUENCE</scope>
    <source>
        <strain evidence="5">VKM Ac-1940</strain>
    </source>
</reference>
<proteinExistence type="predicted"/>
<dbReference type="AlphaFoldDB" id="A0A9W6HQJ1"/>
<reference evidence="5" key="2">
    <citation type="submission" date="2023-01" db="EMBL/GenBank/DDBJ databases">
        <authorList>
            <person name="Sun Q."/>
            <person name="Evtushenko L."/>
        </authorList>
    </citation>
    <scope>NUCLEOTIDE SEQUENCE</scope>
    <source>
        <strain evidence="5">VKM Ac-1940</strain>
    </source>
</reference>
<dbReference type="SUPFAM" id="SSF52218">
    <property type="entry name" value="Flavoproteins"/>
    <property type="match status" value="1"/>
</dbReference>